<accession>A0A2W4T5N2</accession>
<dbReference type="InterPro" id="IPR046342">
    <property type="entry name" value="CBS_dom_sf"/>
</dbReference>
<dbReference type="PANTHER" id="PTHR43773">
    <property type="entry name" value="MAGNESIUM TRANSPORTER MGTE"/>
    <property type="match status" value="1"/>
</dbReference>
<dbReference type="SUPFAM" id="SSF54631">
    <property type="entry name" value="CBS-domain pair"/>
    <property type="match status" value="1"/>
</dbReference>
<evidence type="ECO:0000259" key="10">
    <source>
        <dbReference type="PROSITE" id="PS51371"/>
    </source>
</evidence>
<evidence type="ECO:0000313" key="12">
    <source>
        <dbReference type="Proteomes" id="UP000249396"/>
    </source>
</evidence>
<dbReference type="SUPFAM" id="SSF161093">
    <property type="entry name" value="MgtE membrane domain-like"/>
    <property type="match status" value="1"/>
</dbReference>
<feature type="transmembrane region" description="Helical" evidence="9">
    <location>
        <begin position="396"/>
        <end position="415"/>
    </location>
</feature>
<dbReference type="InterPro" id="IPR006668">
    <property type="entry name" value="Mg_transptr_MgtE_intracell_dom"/>
</dbReference>
<dbReference type="Pfam" id="PF01769">
    <property type="entry name" value="MgtE"/>
    <property type="match status" value="1"/>
</dbReference>
<reference evidence="11 12" key="1">
    <citation type="journal article" date="2018" name="Aquat. Microb. Ecol.">
        <title>Gammaproteobacterial methanotrophs dominate.</title>
        <authorList>
            <person name="Rissanen A.J."/>
            <person name="Saarenheimo J."/>
            <person name="Tiirola M."/>
            <person name="Peura S."/>
            <person name="Aalto S.L."/>
            <person name="Karvinen A."/>
            <person name="Nykanen H."/>
        </authorList>
    </citation>
    <scope>NUCLEOTIDE SEQUENCE [LARGE SCALE GENOMIC DNA]</scope>
    <source>
        <strain evidence="11">AMbin10</strain>
    </source>
</reference>
<keyword evidence="7 9" id="KW-0472">Membrane</keyword>
<dbReference type="PANTHER" id="PTHR43773:SF1">
    <property type="entry name" value="MAGNESIUM TRANSPORTER MGTE"/>
    <property type="match status" value="1"/>
</dbReference>
<comment type="caution">
    <text evidence="11">The sequence shown here is derived from an EMBL/GenBank/DDBJ whole genome shotgun (WGS) entry which is preliminary data.</text>
</comment>
<keyword evidence="9" id="KW-1003">Cell membrane</keyword>
<dbReference type="Proteomes" id="UP000249396">
    <property type="component" value="Unassembled WGS sequence"/>
</dbReference>
<dbReference type="InterPro" id="IPR038076">
    <property type="entry name" value="MgtE_N_sf"/>
</dbReference>
<evidence type="ECO:0000256" key="5">
    <source>
        <dbReference type="ARBA" id="ARBA00022842"/>
    </source>
</evidence>
<evidence type="ECO:0000256" key="3">
    <source>
        <dbReference type="ARBA" id="ARBA00022448"/>
    </source>
</evidence>
<dbReference type="GO" id="GO:0046872">
    <property type="term" value="F:metal ion binding"/>
    <property type="evidence" value="ECO:0007669"/>
    <property type="project" value="UniProtKB-KW"/>
</dbReference>
<dbReference type="InterPro" id="IPR036739">
    <property type="entry name" value="SLC41_membr_dom_sf"/>
</dbReference>
<evidence type="ECO:0000256" key="2">
    <source>
        <dbReference type="ARBA" id="ARBA00009749"/>
    </source>
</evidence>
<feature type="transmembrane region" description="Helical" evidence="9">
    <location>
        <begin position="421"/>
        <end position="445"/>
    </location>
</feature>
<comment type="subunit">
    <text evidence="9">Homodimer.</text>
</comment>
<dbReference type="Pfam" id="PF00571">
    <property type="entry name" value="CBS"/>
    <property type="match status" value="1"/>
</dbReference>
<evidence type="ECO:0000256" key="8">
    <source>
        <dbReference type="PROSITE-ProRule" id="PRU00703"/>
    </source>
</evidence>
<dbReference type="InterPro" id="IPR006669">
    <property type="entry name" value="MgtE_transporter"/>
</dbReference>
<evidence type="ECO:0000256" key="7">
    <source>
        <dbReference type="ARBA" id="ARBA00023136"/>
    </source>
</evidence>
<dbReference type="GO" id="GO:0015095">
    <property type="term" value="F:magnesium ion transmembrane transporter activity"/>
    <property type="evidence" value="ECO:0007669"/>
    <property type="project" value="UniProtKB-UniRule"/>
</dbReference>
<keyword evidence="4 9" id="KW-0812">Transmembrane</keyword>
<dbReference type="InterPro" id="IPR000644">
    <property type="entry name" value="CBS_dom"/>
</dbReference>
<comment type="subcellular location">
    <subcellularLocation>
        <location evidence="9">Cell membrane</location>
        <topology evidence="9">Multi-pass membrane protein</topology>
    </subcellularLocation>
    <subcellularLocation>
        <location evidence="1">Membrane</location>
        <topology evidence="1">Multi-pass membrane protein</topology>
    </subcellularLocation>
</comment>
<evidence type="ECO:0000313" key="11">
    <source>
        <dbReference type="EMBL" id="PZN80074.1"/>
    </source>
</evidence>
<sequence length="482" mass="53651">MVESNTNNTPTEDLLKQHLEEVIELLNKQRLEETILQHQAMPRHDLVETLLHKQHHAALKQKLDQLHSADIAYILEALPLQQRLVIWNMVQSELDGQILLDVSDAVRQTLISDMDPDELLTATEQLETDEIADLAPDLPEDVLQELLESLNDQSRAQLESVLSHEDDTVASLMDFSMVAIRDDITLGVVLRYLRRRGNLPEHTDKLFVVDHQNVLKGVLPLKRLLVNNPDERVSELMSNEVVHFKLSDEAADAARAFERYDLLSAPVVDERNRLQGRICVDAILDYIREESDDEILNQAGLLEEEDLFSGIWQSLKNRWFWLGMNLITAFVSTRVIGLFEGTIEQIVALASLMPIVAGIGGNTGTQTSTLIIRSLALGLISPANVRKLITKELGIAVLNGLVWGSLIGVVAFGLYRDAHLGMVMAMAMMLNLLVAAVMGVGIPLVRHHLKLDPAVGTSVLLTAITDSMGFFIFLGLATVFLL</sequence>
<dbReference type="SMART" id="SM00116">
    <property type="entry name" value="CBS"/>
    <property type="match status" value="2"/>
</dbReference>
<feature type="domain" description="CBS" evidence="10">
    <location>
        <begin position="237"/>
        <end position="294"/>
    </location>
</feature>
<feature type="transmembrane region" description="Helical" evidence="9">
    <location>
        <begin position="457"/>
        <end position="481"/>
    </location>
</feature>
<keyword evidence="8" id="KW-0129">CBS domain</keyword>
<dbReference type="PROSITE" id="PS51371">
    <property type="entry name" value="CBS"/>
    <property type="match status" value="1"/>
</dbReference>
<evidence type="ECO:0000256" key="6">
    <source>
        <dbReference type="ARBA" id="ARBA00022989"/>
    </source>
</evidence>
<dbReference type="CDD" id="cd04606">
    <property type="entry name" value="CBS_pair_Mg_transporter"/>
    <property type="match status" value="1"/>
</dbReference>
<dbReference type="GO" id="GO:0005886">
    <property type="term" value="C:plasma membrane"/>
    <property type="evidence" value="ECO:0007669"/>
    <property type="project" value="UniProtKB-SubCell"/>
</dbReference>
<comment type="function">
    <text evidence="9">Acts as a magnesium transporter.</text>
</comment>
<gene>
    <name evidence="11" type="primary">mgtE</name>
    <name evidence="11" type="ORF">DM484_10375</name>
</gene>
<name>A0A2W4T5N2_9GAMM</name>
<evidence type="ECO:0000256" key="9">
    <source>
        <dbReference type="RuleBase" id="RU362011"/>
    </source>
</evidence>
<comment type="caution">
    <text evidence="9">Lacks conserved residue(s) required for the propagation of feature annotation.</text>
</comment>
<keyword evidence="6 9" id="KW-1133">Transmembrane helix</keyword>
<dbReference type="SUPFAM" id="SSF158791">
    <property type="entry name" value="MgtE N-terminal domain-like"/>
    <property type="match status" value="1"/>
</dbReference>
<evidence type="ECO:0000256" key="1">
    <source>
        <dbReference type="ARBA" id="ARBA00004141"/>
    </source>
</evidence>
<dbReference type="NCBIfam" id="TIGR00400">
    <property type="entry name" value="mgtE"/>
    <property type="match status" value="1"/>
</dbReference>
<comment type="similarity">
    <text evidence="2 9">Belongs to the SLC41A transporter family.</text>
</comment>
<dbReference type="Gene3D" id="1.10.357.20">
    <property type="entry name" value="SLC41 divalent cation transporters, integral membrane domain"/>
    <property type="match status" value="1"/>
</dbReference>
<dbReference type="Gene3D" id="1.25.60.10">
    <property type="entry name" value="MgtE N-terminal domain-like"/>
    <property type="match status" value="1"/>
</dbReference>
<keyword evidence="9" id="KW-0479">Metal-binding</keyword>
<keyword evidence="5 9" id="KW-0460">Magnesium</keyword>
<dbReference type="EMBL" id="QJPH01000288">
    <property type="protein sequence ID" value="PZN80074.1"/>
    <property type="molecule type" value="Genomic_DNA"/>
</dbReference>
<organism evidence="11 12">
    <name type="scientific">Candidatus Methylumidiphilus alinenensis</name>
    <dbReference type="NCBI Taxonomy" id="2202197"/>
    <lineage>
        <taxon>Bacteria</taxon>
        <taxon>Pseudomonadati</taxon>
        <taxon>Pseudomonadota</taxon>
        <taxon>Gammaproteobacteria</taxon>
        <taxon>Methylococcales</taxon>
        <taxon>Candidatus Methylumidiphilus</taxon>
    </lineage>
</organism>
<evidence type="ECO:0000256" key="4">
    <source>
        <dbReference type="ARBA" id="ARBA00022692"/>
    </source>
</evidence>
<dbReference type="Pfam" id="PF03448">
    <property type="entry name" value="MgtE_N"/>
    <property type="match status" value="1"/>
</dbReference>
<dbReference type="AlphaFoldDB" id="A0A2W4T5N2"/>
<proteinExistence type="inferred from homology"/>
<dbReference type="SMART" id="SM00924">
    <property type="entry name" value="MgtE_N"/>
    <property type="match status" value="1"/>
</dbReference>
<dbReference type="InterPro" id="IPR006667">
    <property type="entry name" value="SLC41_membr_dom"/>
</dbReference>
<dbReference type="Gene3D" id="3.10.580.10">
    <property type="entry name" value="CBS-domain"/>
    <property type="match status" value="1"/>
</dbReference>
<keyword evidence="3 9" id="KW-0813">Transport</keyword>
<protein>
    <recommendedName>
        <fullName evidence="9">Magnesium transporter MgtE</fullName>
    </recommendedName>
</protein>